<accession>A0A841JRS0</accession>
<dbReference type="EMBL" id="JACHEK010000003">
    <property type="protein sequence ID" value="MBB6144016.1"/>
    <property type="molecule type" value="Genomic_DNA"/>
</dbReference>
<evidence type="ECO:0000256" key="7">
    <source>
        <dbReference type="ARBA" id="ARBA00023163"/>
    </source>
</evidence>
<reference evidence="11 12" key="1">
    <citation type="submission" date="2020-08" db="EMBL/GenBank/DDBJ databases">
        <title>Genomic Encyclopedia of Type Strains, Phase IV (KMG-IV): sequencing the most valuable type-strain genomes for metagenomic binning, comparative biology and taxonomic classification.</title>
        <authorList>
            <person name="Goeker M."/>
        </authorList>
    </citation>
    <scope>NUCLEOTIDE SEQUENCE [LARGE SCALE GENOMIC DNA]</scope>
    <source>
        <strain evidence="11 12">DSM 103733</strain>
    </source>
</reference>
<proteinExistence type="inferred from homology"/>
<keyword evidence="12" id="KW-1185">Reference proteome</keyword>
<evidence type="ECO:0000256" key="10">
    <source>
        <dbReference type="ARBA" id="ARBA00048552"/>
    </source>
</evidence>
<dbReference type="InterPro" id="IPR036161">
    <property type="entry name" value="RPB6/omega-like_sf"/>
</dbReference>
<dbReference type="InterPro" id="IPR003716">
    <property type="entry name" value="DNA-dir_RNA_pol_omega"/>
</dbReference>
<dbReference type="RefSeq" id="WP_082125284.1">
    <property type="nucleotide sequence ID" value="NZ_JACHEK010000003.1"/>
</dbReference>
<dbReference type="GO" id="GO:0000428">
    <property type="term" value="C:DNA-directed RNA polymerase complex"/>
    <property type="evidence" value="ECO:0007669"/>
    <property type="project" value="UniProtKB-KW"/>
</dbReference>
<evidence type="ECO:0000256" key="1">
    <source>
        <dbReference type="ARBA" id="ARBA00006711"/>
    </source>
</evidence>
<dbReference type="EC" id="2.7.7.6" evidence="2"/>
<dbReference type="NCBIfam" id="TIGR00690">
    <property type="entry name" value="rpoZ"/>
    <property type="match status" value="1"/>
</dbReference>
<dbReference type="Proteomes" id="UP000538666">
    <property type="component" value="Unassembled WGS sequence"/>
</dbReference>
<organism evidence="11 12">
    <name type="scientific">Silvibacterium bohemicum</name>
    <dbReference type="NCBI Taxonomy" id="1577686"/>
    <lineage>
        <taxon>Bacteria</taxon>
        <taxon>Pseudomonadati</taxon>
        <taxon>Acidobacteriota</taxon>
        <taxon>Terriglobia</taxon>
        <taxon>Terriglobales</taxon>
        <taxon>Acidobacteriaceae</taxon>
        <taxon>Silvibacterium</taxon>
    </lineage>
</organism>
<comment type="catalytic activity">
    <reaction evidence="10">
        <text>RNA(n) + a ribonucleoside 5'-triphosphate = RNA(n+1) + diphosphate</text>
        <dbReference type="Rhea" id="RHEA:21248"/>
        <dbReference type="Rhea" id="RHEA-COMP:14527"/>
        <dbReference type="Rhea" id="RHEA-COMP:17342"/>
        <dbReference type="ChEBI" id="CHEBI:33019"/>
        <dbReference type="ChEBI" id="CHEBI:61557"/>
        <dbReference type="ChEBI" id="CHEBI:140395"/>
        <dbReference type="EC" id="2.7.7.6"/>
    </reaction>
</comment>
<evidence type="ECO:0000256" key="4">
    <source>
        <dbReference type="ARBA" id="ARBA00022478"/>
    </source>
</evidence>
<evidence type="ECO:0000256" key="6">
    <source>
        <dbReference type="ARBA" id="ARBA00022695"/>
    </source>
</evidence>
<name>A0A841JRS0_9BACT</name>
<evidence type="ECO:0000256" key="5">
    <source>
        <dbReference type="ARBA" id="ARBA00022679"/>
    </source>
</evidence>
<gene>
    <name evidence="11" type="ORF">HNQ77_001965</name>
</gene>
<dbReference type="GO" id="GO:0006351">
    <property type="term" value="P:DNA-templated transcription"/>
    <property type="evidence" value="ECO:0007669"/>
    <property type="project" value="InterPro"/>
</dbReference>
<dbReference type="Pfam" id="PF01192">
    <property type="entry name" value="RNA_pol_Rpb6"/>
    <property type="match status" value="1"/>
</dbReference>
<evidence type="ECO:0000313" key="12">
    <source>
        <dbReference type="Proteomes" id="UP000538666"/>
    </source>
</evidence>
<dbReference type="InterPro" id="IPR006110">
    <property type="entry name" value="Pol_omega/Rpo6/RPB6"/>
</dbReference>
<comment type="similarity">
    <text evidence="1">Belongs to the RNA polymerase subunit omega family.</text>
</comment>
<evidence type="ECO:0000256" key="9">
    <source>
        <dbReference type="ARBA" id="ARBA00030998"/>
    </source>
</evidence>
<dbReference type="GO" id="GO:0003677">
    <property type="term" value="F:DNA binding"/>
    <property type="evidence" value="ECO:0007669"/>
    <property type="project" value="InterPro"/>
</dbReference>
<dbReference type="GO" id="GO:0003899">
    <property type="term" value="F:DNA-directed RNA polymerase activity"/>
    <property type="evidence" value="ECO:0007669"/>
    <property type="project" value="UniProtKB-EC"/>
</dbReference>
<evidence type="ECO:0000256" key="3">
    <source>
        <dbReference type="ARBA" id="ARBA00013725"/>
    </source>
</evidence>
<protein>
    <recommendedName>
        <fullName evidence="3">DNA-directed RNA polymerase subunit omega</fullName>
        <ecNumber evidence="2">2.7.7.6</ecNumber>
    </recommendedName>
    <alternativeName>
        <fullName evidence="9">RNA polymerase omega subunit</fullName>
    </alternativeName>
    <alternativeName>
        <fullName evidence="8">Transcriptase subunit omega</fullName>
    </alternativeName>
</protein>
<comment type="caution">
    <text evidence="11">The sequence shown here is derived from an EMBL/GenBank/DDBJ whole genome shotgun (WGS) entry which is preliminary data.</text>
</comment>
<evidence type="ECO:0000256" key="8">
    <source>
        <dbReference type="ARBA" id="ARBA00029924"/>
    </source>
</evidence>
<evidence type="ECO:0000313" key="11">
    <source>
        <dbReference type="EMBL" id="MBB6144016.1"/>
    </source>
</evidence>
<keyword evidence="5 11" id="KW-0808">Transferase</keyword>
<keyword evidence="4 11" id="KW-0240">DNA-directed RNA polymerase</keyword>
<dbReference type="SMART" id="SM01409">
    <property type="entry name" value="RNA_pol_Rpb6"/>
    <property type="match status" value="1"/>
</dbReference>
<sequence length="77" mass="8391">MSVEQGFDSNFRYVMVAARRARQLQNGSQPLVDSHSRKACRVAQDEIAAGKVGYVKPATPVFKPEVAAPDIPKFVAS</sequence>
<keyword evidence="7" id="KW-0804">Transcription</keyword>
<dbReference type="OrthoDB" id="122016at2"/>
<evidence type="ECO:0000256" key="2">
    <source>
        <dbReference type="ARBA" id="ARBA00012418"/>
    </source>
</evidence>
<dbReference type="AlphaFoldDB" id="A0A841JRS0"/>
<dbReference type="SUPFAM" id="SSF63562">
    <property type="entry name" value="RPB6/omega subunit-like"/>
    <property type="match status" value="1"/>
</dbReference>
<dbReference type="Gene3D" id="3.90.940.10">
    <property type="match status" value="1"/>
</dbReference>
<keyword evidence="6 11" id="KW-0548">Nucleotidyltransferase</keyword>